<gene>
    <name evidence="1" type="ORF">Patl1_06733</name>
</gene>
<protein>
    <submittedName>
        <fullName evidence="1">Uncharacterized protein</fullName>
    </submittedName>
</protein>
<comment type="caution">
    <text evidence="1">The sequence shown here is derived from an EMBL/GenBank/DDBJ whole genome shotgun (WGS) entry which is preliminary data.</text>
</comment>
<accession>A0ACC1BP80</accession>
<dbReference type="EMBL" id="CM047899">
    <property type="protein sequence ID" value="KAJ0100958.1"/>
    <property type="molecule type" value="Genomic_DNA"/>
</dbReference>
<proteinExistence type="predicted"/>
<reference evidence="2" key="1">
    <citation type="journal article" date="2023" name="G3 (Bethesda)">
        <title>Genome assembly and association tests identify interacting loci associated with vigor, precocity, and sex in interspecific pistachio rootstocks.</title>
        <authorList>
            <person name="Palmer W."/>
            <person name="Jacygrad E."/>
            <person name="Sagayaradj S."/>
            <person name="Cavanaugh K."/>
            <person name="Han R."/>
            <person name="Bertier L."/>
            <person name="Beede B."/>
            <person name="Kafkas S."/>
            <person name="Golino D."/>
            <person name="Preece J."/>
            <person name="Michelmore R."/>
        </authorList>
    </citation>
    <scope>NUCLEOTIDE SEQUENCE [LARGE SCALE GENOMIC DNA]</scope>
</reference>
<evidence type="ECO:0000313" key="1">
    <source>
        <dbReference type="EMBL" id="KAJ0100958.1"/>
    </source>
</evidence>
<organism evidence="1 2">
    <name type="scientific">Pistacia atlantica</name>
    <dbReference type="NCBI Taxonomy" id="434234"/>
    <lineage>
        <taxon>Eukaryota</taxon>
        <taxon>Viridiplantae</taxon>
        <taxon>Streptophyta</taxon>
        <taxon>Embryophyta</taxon>
        <taxon>Tracheophyta</taxon>
        <taxon>Spermatophyta</taxon>
        <taxon>Magnoliopsida</taxon>
        <taxon>eudicotyledons</taxon>
        <taxon>Gunneridae</taxon>
        <taxon>Pentapetalae</taxon>
        <taxon>rosids</taxon>
        <taxon>malvids</taxon>
        <taxon>Sapindales</taxon>
        <taxon>Anacardiaceae</taxon>
        <taxon>Pistacia</taxon>
    </lineage>
</organism>
<name>A0ACC1BP80_9ROSI</name>
<dbReference type="Proteomes" id="UP001164250">
    <property type="component" value="Chromosome 3"/>
</dbReference>
<evidence type="ECO:0000313" key="2">
    <source>
        <dbReference type="Proteomes" id="UP001164250"/>
    </source>
</evidence>
<sequence length="111" mass="11795">MAKPILIFLFFILLSHSSLSSARPLHDFMLQNIDSGEPAAAAAAYSIALPSDKVNSSEEEDDANNGENSEKEISVSTPRISGKYQPLVLNILPKGTVPPSGPSKGTNDVNN</sequence>
<keyword evidence="2" id="KW-1185">Reference proteome</keyword>